<proteinExistence type="predicted"/>
<accession>L2GXE3</accession>
<gene>
    <name evidence="1" type="ORF">VCUG_00445</name>
</gene>
<protein>
    <submittedName>
        <fullName evidence="1">Uncharacterized protein</fullName>
    </submittedName>
</protein>
<dbReference type="InParanoid" id="L2GXE3"/>
<dbReference type="EMBL" id="GL877408">
    <property type="protein sequence ID" value="ELA48022.1"/>
    <property type="molecule type" value="Genomic_DNA"/>
</dbReference>
<dbReference type="HOGENOM" id="CLU_1732871_0_0_1"/>
<dbReference type="VEuPathDB" id="MicrosporidiaDB:VCUG_00445"/>
<dbReference type="AlphaFoldDB" id="L2GXE3"/>
<evidence type="ECO:0000313" key="2">
    <source>
        <dbReference type="Proteomes" id="UP000011081"/>
    </source>
</evidence>
<dbReference type="Proteomes" id="UP000011081">
    <property type="component" value="Unassembled WGS sequence"/>
</dbReference>
<organism evidence="1 2">
    <name type="scientific">Vavraia culicis (isolate floridensis)</name>
    <name type="common">Microsporidian parasite</name>
    <dbReference type="NCBI Taxonomy" id="948595"/>
    <lineage>
        <taxon>Eukaryota</taxon>
        <taxon>Fungi</taxon>
        <taxon>Fungi incertae sedis</taxon>
        <taxon>Microsporidia</taxon>
        <taxon>Pleistophoridae</taxon>
        <taxon>Vavraia</taxon>
    </lineage>
</organism>
<sequence>MMDAKRVLGLQCKAISTPRKTQWLCVKVEEYYRGLFSLNNTVKNGTWCMDKSKSCVKMAEQTYLFFKLPLFKKSTHLKIVRFIHKSLKYVCNAVNAYWFAQPCILRQIYYPHKDCIALIDSSPVPKNKHMFLVLNRYVKSKTQIILQPFSV</sequence>
<dbReference type="GeneID" id="19878332"/>
<evidence type="ECO:0000313" key="1">
    <source>
        <dbReference type="EMBL" id="ELA48022.1"/>
    </source>
</evidence>
<reference evidence="2" key="1">
    <citation type="submission" date="2011-03" db="EMBL/GenBank/DDBJ databases">
        <title>The genome sequence of Vavraia culicis strain floridensis.</title>
        <authorList>
            <consortium name="The Broad Institute Genome Sequencing Platform"/>
            <person name="Cuomo C."/>
            <person name="Becnel J."/>
            <person name="Sanscrainte N."/>
            <person name="Young S.K."/>
            <person name="Zeng Q."/>
            <person name="Gargeya S."/>
            <person name="Fitzgerald M."/>
            <person name="Haas B."/>
            <person name="Abouelleil A."/>
            <person name="Alvarado L."/>
            <person name="Arachchi H.M."/>
            <person name="Berlin A."/>
            <person name="Chapman S.B."/>
            <person name="Gearin G."/>
            <person name="Goldberg J."/>
            <person name="Griggs A."/>
            <person name="Gujja S."/>
            <person name="Hansen M."/>
            <person name="Heiman D."/>
            <person name="Howarth C."/>
            <person name="Larimer J."/>
            <person name="Lui A."/>
            <person name="MacDonald P.J.P."/>
            <person name="McCowen C."/>
            <person name="Montmayeur A."/>
            <person name="Murphy C."/>
            <person name="Neiman D."/>
            <person name="Pearson M."/>
            <person name="Priest M."/>
            <person name="Roberts A."/>
            <person name="Saif S."/>
            <person name="Shea T."/>
            <person name="Sisk P."/>
            <person name="Stolte C."/>
            <person name="Sykes S."/>
            <person name="Wortman J."/>
            <person name="Nusbaum C."/>
            <person name="Birren B."/>
        </authorList>
    </citation>
    <scope>NUCLEOTIDE SEQUENCE [LARGE SCALE GENOMIC DNA]</scope>
    <source>
        <strain evidence="2">floridensis</strain>
    </source>
</reference>
<keyword evidence="2" id="KW-1185">Reference proteome</keyword>
<name>L2GXE3_VAVCU</name>
<dbReference type="RefSeq" id="XP_008073467.1">
    <property type="nucleotide sequence ID" value="XM_008075276.1"/>
</dbReference>